<dbReference type="Pfam" id="PF00486">
    <property type="entry name" value="Trans_reg_C"/>
    <property type="match status" value="1"/>
</dbReference>
<keyword evidence="3" id="KW-0805">Transcription regulation</keyword>
<dbReference type="Gene3D" id="6.10.250.690">
    <property type="match status" value="1"/>
</dbReference>
<organism evidence="10 11">
    <name type="scientific">Bowmanella denitrificans</name>
    <dbReference type="NCBI Taxonomy" id="366582"/>
    <lineage>
        <taxon>Bacteria</taxon>
        <taxon>Pseudomonadati</taxon>
        <taxon>Pseudomonadota</taxon>
        <taxon>Gammaproteobacteria</taxon>
        <taxon>Alteromonadales</taxon>
        <taxon>Alteromonadaceae</taxon>
        <taxon>Bowmanella</taxon>
    </lineage>
</organism>
<dbReference type="PROSITE" id="PS51755">
    <property type="entry name" value="OMPR_PHOB"/>
    <property type="match status" value="1"/>
</dbReference>
<dbReference type="InterPro" id="IPR001789">
    <property type="entry name" value="Sig_transdc_resp-reg_receiver"/>
</dbReference>
<proteinExistence type="predicted"/>
<evidence type="ECO:0000313" key="11">
    <source>
        <dbReference type="Proteomes" id="UP001501757"/>
    </source>
</evidence>
<protein>
    <submittedName>
        <fullName evidence="10">Response regulator transcription factor</fullName>
    </submittedName>
</protein>
<evidence type="ECO:0000313" key="10">
    <source>
        <dbReference type="EMBL" id="GAA0349881.1"/>
    </source>
</evidence>
<comment type="caution">
    <text evidence="10">The sequence shown here is derived from an EMBL/GenBank/DDBJ whole genome shotgun (WGS) entry which is preliminary data.</text>
</comment>
<evidence type="ECO:0000259" key="8">
    <source>
        <dbReference type="PROSITE" id="PS50110"/>
    </source>
</evidence>
<keyword evidence="5" id="KW-0804">Transcription</keyword>
<keyword evidence="1 6" id="KW-0597">Phosphoprotein</keyword>
<gene>
    <name evidence="10" type="ORF">GCM10009092_12870</name>
</gene>
<accession>A0ABP3GRR0</accession>
<sequence length="233" mass="25728">MSVALDCKETNPLRILITEDNAQLADFIRQAILQDGHAADIAKDAAALMHHLDCWQYDALVLDLGLPDKDGLDMIKWIRGKHNPLPILILTARGGIEDRITGLDLGADDYLNKPFAIEELKARLRALLRRPSGYSGTSISRGNLQLDSKSRRVTIAGENLTMGKTEVAILEYMLRHATLTVGKDALLDAIYAMGFEVTDNAIQVAMHRIRKKLEQANASAQIKTIRGIGYILS</sequence>
<dbReference type="InterPro" id="IPR039420">
    <property type="entry name" value="WalR-like"/>
</dbReference>
<evidence type="ECO:0000256" key="3">
    <source>
        <dbReference type="ARBA" id="ARBA00023015"/>
    </source>
</evidence>
<dbReference type="PANTHER" id="PTHR48111:SF1">
    <property type="entry name" value="TWO-COMPONENT RESPONSE REGULATOR ORR33"/>
    <property type="match status" value="1"/>
</dbReference>
<dbReference type="Gene3D" id="3.40.50.2300">
    <property type="match status" value="1"/>
</dbReference>
<reference evidence="11" key="1">
    <citation type="journal article" date="2019" name="Int. J. Syst. Evol. Microbiol.">
        <title>The Global Catalogue of Microorganisms (GCM) 10K type strain sequencing project: providing services to taxonomists for standard genome sequencing and annotation.</title>
        <authorList>
            <consortium name="The Broad Institute Genomics Platform"/>
            <consortium name="The Broad Institute Genome Sequencing Center for Infectious Disease"/>
            <person name="Wu L."/>
            <person name="Ma J."/>
        </authorList>
    </citation>
    <scope>NUCLEOTIDE SEQUENCE [LARGE SCALE GENOMIC DNA]</scope>
    <source>
        <strain evidence="11">JCM 13378</strain>
    </source>
</reference>
<keyword evidence="11" id="KW-1185">Reference proteome</keyword>
<dbReference type="InterPro" id="IPR011006">
    <property type="entry name" value="CheY-like_superfamily"/>
</dbReference>
<dbReference type="SMART" id="SM00862">
    <property type="entry name" value="Trans_reg_C"/>
    <property type="match status" value="1"/>
</dbReference>
<dbReference type="EMBL" id="BAAAEI010000006">
    <property type="protein sequence ID" value="GAA0349881.1"/>
    <property type="molecule type" value="Genomic_DNA"/>
</dbReference>
<evidence type="ECO:0000259" key="9">
    <source>
        <dbReference type="PROSITE" id="PS51755"/>
    </source>
</evidence>
<dbReference type="Gene3D" id="1.10.10.10">
    <property type="entry name" value="Winged helix-like DNA-binding domain superfamily/Winged helix DNA-binding domain"/>
    <property type="match status" value="1"/>
</dbReference>
<feature type="modified residue" description="4-aspartylphosphate" evidence="6">
    <location>
        <position position="63"/>
    </location>
</feature>
<dbReference type="SMART" id="SM00448">
    <property type="entry name" value="REC"/>
    <property type="match status" value="1"/>
</dbReference>
<dbReference type="Pfam" id="PF00072">
    <property type="entry name" value="Response_reg"/>
    <property type="match status" value="1"/>
</dbReference>
<feature type="domain" description="OmpR/PhoB-type" evidence="9">
    <location>
        <begin position="136"/>
        <end position="233"/>
    </location>
</feature>
<dbReference type="PANTHER" id="PTHR48111">
    <property type="entry name" value="REGULATOR OF RPOS"/>
    <property type="match status" value="1"/>
</dbReference>
<dbReference type="CDD" id="cd00383">
    <property type="entry name" value="trans_reg_C"/>
    <property type="match status" value="1"/>
</dbReference>
<dbReference type="Proteomes" id="UP001501757">
    <property type="component" value="Unassembled WGS sequence"/>
</dbReference>
<dbReference type="PROSITE" id="PS50110">
    <property type="entry name" value="RESPONSE_REGULATORY"/>
    <property type="match status" value="1"/>
</dbReference>
<evidence type="ECO:0000256" key="1">
    <source>
        <dbReference type="ARBA" id="ARBA00022553"/>
    </source>
</evidence>
<evidence type="ECO:0000256" key="4">
    <source>
        <dbReference type="ARBA" id="ARBA00023125"/>
    </source>
</evidence>
<keyword evidence="4 7" id="KW-0238">DNA-binding</keyword>
<evidence type="ECO:0000256" key="7">
    <source>
        <dbReference type="PROSITE-ProRule" id="PRU01091"/>
    </source>
</evidence>
<name>A0ABP3GRR0_9ALTE</name>
<dbReference type="InterPro" id="IPR001867">
    <property type="entry name" value="OmpR/PhoB-type_DNA-bd"/>
</dbReference>
<evidence type="ECO:0000256" key="2">
    <source>
        <dbReference type="ARBA" id="ARBA00023012"/>
    </source>
</evidence>
<feature type="DNA-binding region" description="OmpR/PhoB-type" evidence="7">
    <location>
        <begin position="136"/>
        <end position="233"/>
    </location>
</feature>
<evidence type="ECO:0000256" key="6">
    <source>
        <dbReference type="PROSITE-ProRule" id="PRU00169"/>
    </source>
</evidence>
<feature type="domain" description="Response regulatory" evidence="8">
    <location>
        <begin position="14"/>
        <end position="128"/>
    </location>
</feature>
<evidence type="ECO:0000256" key="5">
    <source>
        <dbReference type="ARBA" id="ARBA00023163"/>
    </source>
</evidence>
<keyword evidence="2" id="KW-0902">Two-component regulatory system</keyword>
<dbReference type="SUPFAM" id="SSF52172">
    <property type="entry name" value="CheY-like"/>
    <property type="match status" value="1"/>
</dbReference>
<dbReference type="InterPro" id="IPR036388">
    <property type="entry name" value="WH-like_DNA-bd_sf"/>
</dbReference>